<sequence length="105" mass="11958">MFSAETISAKMLDDYIGRSDVLLIDLRDREAYQRAHIRTAWNIPFGELEEKEEFPKEKILIFYCDRGGASMAAAREMEKKGFQTMTVIGGFDAYRGRNLVISGKA</sequence>
<accession>A0A9D2DR02</accession>
<dbReference type="AlphaFoldDB" id="A0A9D2DR02"/>
<dbReference type="InterPro" id="IPR050229">
    <property type="entry name" value="GlpE_sulfurtransferase"/>
</dbReference>
<dbReference type="InterPro" id="IPR036873">
    <property type="entry name" value="Rhodanese-like_dom_sf"/>
</dbReference>
<protein>
    <submittedName>
        <fullName evidence="2">Rhodanese-like domain-containing protein</fullName>
    </submittedName>
</protein>
<feature type="domain" description="Rhodanese" evidence="1">
    <location>
        <begin position="17"/>
        <end position="103"/>
    </location>
</feature>
<dbReference type="PROSITE" id="PS50206">
    <property type="entry name" value="RHODANESE_3"/>
    <property type="match status" value="1"/>
</dbReference>
<dbReference type="EMBL" id="DXBU01000040">
    <property type="protein sequence ID" value="HIZ21756.1"/>
    <property type="molecule type" value="Genomic_DNA"/>
</dbReference>
<organism evidence="2 3">
    <name type="scientific">Candidatus Blautia faecigallinarum</name>
    <dbReference type="NCBI Taxonomy" id="2838488"/>
    <lineage>
        <taxon>Bacteria</taxon>
        <taxon>Bacillati</taxon>
        <taxon>Bacillota</taxon>
        <taxon>Clostridia</taxon>
        <taxon>Lachnospirales</taxon>
        <taxon>Lachnospiraceae</taxon>
        <taxon>Blautia</taxon>
    </lineage>
</organism>
<evidence type="ECO:0000313" key="3">
    <source>
        <dbReference type="Proteomes" id="UP000824041"/>
    </source>
</evidence>
<evidence type="ECO:0000313" key="2">
    <source>
        <dbReference type="EMBL" id="HIZ21756.1"/>
    </source>
</evidence>
<dbReference type="SUPFAM" id="SSF52821">
    <property type="entry name" value="Rhodanese/Cell cycle control phosphatase"/>
    <property type="match status" value="1"/>
</dbReference>
<gene>
    <name evidence="2" type="ORF">IAA21_03015</name>
</gene>
<dbReference type="PANTHER" id="PTHR43031:SF1">
    <property type="entry name" value="PYRIDINE NUCLEOTIDE-DISULPHIDE OXIDOREDUCTASE"/>
    <property type="match status" value="1"/>
</dbReference>
<dbReference type="PANTHER" id="PTHR43031">
    <property type="entry name" value="FAD-DEPENDENT OXIDOREDUCTASE"/>
    <property type="match status" value="1"/>
</dbReference>
<dbReference type="CDD" id="cd00158">
    <property type="entry name" value="RHOD"/>
    <property type="match status" value="1"/>
</dbReference>
<reference evidence="2" key="1">
    <citation type="journal article" date="2021" name="PeerJ">
        <title>Extensive microbial diversity within the chicken gut microbiome revealed by metagenomics and culture.</title>
        <authorList>
            <person name="Gilroy R."/>
            <person name="Ravi A."/>
            <person name="Getino M."/>
            <person name="Pursley I."/>
            <person name="Horton D.L."/>
            <person name="Alikhan N.F."/>
            <person name="Baker D."/>
            <person name="Gharbi K."/>
            <person name="Hall N."/>
            <person name="Watson M."/>
            <person name="Adriaenssens E.M."/>
            <person name="Foster-Nyarko E."/>
            <person name="Jarju S."/>
            <person name="Secka A."/>
            <person name="Antonio M."/>
            <person name="Oren A."/>
            <person name="Chaudhuri R.R."/>
            <person name="La Ragione R."/>
            <person name="Hildebrand F."/>
            <person name="Pallen M.J."/>
        </authorList>
    </citation>
    <scope>NUCLEOTIDE SEQUENCE</scope>
    <source>
        <strain evidence="2">14324</strain>
    </source>
</reference>
<comment type="caution">
    <text evidence="2">The sequence shown here is derived from an EMBL/GenBank/DDBJ whole genome shotgun (WGS) entry which is preliminary data.</text>
</comment>
<dbReference type="InterPro" id="IPR001763">
    <property type="entry name" value="Rhodanese-like_dom"/>
</dbReference>
<dbReference type="Pfam" id="PF00581">
    <property type="entry name" value="Rhodanese"/>
    <property type="match status" value="1"/>
</dbReference>
<dbReference type="Proteomes" id="UP000824041">
    <property type="component" value="Unassembled WGS sequence"/>
</dbReference>
<dbReference type="Gene3D" id="3.40.250.10">
    <property type="entry name" value="Rhodanese-like domain"/>
    <property type="match status" value="1"/>
</dbReference>
<name>A0A9D2DR02_9FIRM</name>
<proteinExistence type="predicted"/>
<evidence type="ECO:0000259" key="1">
    <source>
        <dbReference type="PROSITE" id="PS50206"/>
    </source>
</evidence>
<dbReference type="SMART" id="SM00450">
    <property type="entry name" value="RHOD"/>
    <property type="match status" value="1"/>
</dbReference>
<reference evidence="2" key="2">
    <citation type="submission" date="2021-04" db="EMBL/GenBank/DDBJ databases">
        <authorList>
            <person name="Gilroy R."/>
        </authorList>
    </citation>
    <scope>NUCLEOTIDE SEQUENCE</scope>
    <source>
        <strain evidence="2">14324</strain>
    </source>
</reference>